<dbReference type="PANTHER" id="PTHR30006">
    <property type="entry name" value="THIAMINE-BINDING PERIPLASMIC PROTEIN-RELATED"/>
    <property type="match status" value="1"/>
</dbReference>
<organism evidence="3 4">
    <name type="scientific">Vibrio aerogenes CECT 7868</name>
    <dbReference type="NCBI Taxonomy" id="1216006"/>
    <lineage>
        <taxon>Bacteria</taxon>
        <taxon>Pseudomonadati</taxon>
        <taxon>Pseudomonadota</taxon>
        <taxon>Gammaproteobacteria</taxon>
        <taxon>Vibrionales</taxon>
        <taxon>Vibrionaceae</taxon>
        <taxon>Vibrio</taxon>
    </lineage>
</organism>
<dbReference type="AlphaFoldDB" id="A0A1M6A9Y8"/>
<evidence type="ECO:0000313" key="4">
    <source>
        <dbReference type="Proteomes" id="UP000184608"/>
    </source>
</evidence>
<accession>A0A1M6A9Y8</accession>
<evidence type="ECO:0008006" key="5">
    <source>
        <dbReference type="Google" id="ProtNLM"/>
    </source>
</evidence>
<dbReference type="Gene3D" id="3.40.190.10">
    <property type="entry name" value="Periplasmic binding protein-like II"/>
    <property type="match status" value="2"/>
</dbReference>
<sequence length="380" mass="41862">MIDDIHREIMMKPMLTTSIATLMMIAAGSVFAADDHPDSLSQLIEKARHEAPVTVYAPTGKIVRQAKAFTEKYGVKAVGIKAKAPQTIEIFRREAEANNVKADLAMVEDAPATLAQLIESGYVQSFAPADLAADIPESEQSPLVVVGSPNLLAYNPSKYAHCPVSNLWQLTEPAWRGKVALQDPAMKPMYLDWFNQLAEHHDAEMKQAYQQRYGKTLVTDETSATAAFAKALAANNPLLTHSDKKVAGAVGAPDAKESFIGLMSTAEFRKKKQGYQLSICHDVSPYIGIKYPTLGFIAKGTHSPNAAKLFMRYLMTKDGIEAQAIDGKLSTNRKVPVPAKEQSGIAQYRSQLMTYQTASAASDWEHRQDWQDLWNLSYNQ</sequence>
<dbReference type="STRING" id="1216006.VA7868_03521"/>
<dbReference type="Proteomes" id="UP000184608">
    <property type="component" value="Unassembled WGS sequence"/>
</dbReference>
<feature type="signal peptide" evidence="2">
    <location>
        <begin position="1"/>
        <end position="32"/>
    </location>
</feature>
<feature type="chain" id="PRO_5009915655" description="ABC transporter substrate-binding protein" evidence="2">
    <location>
        <begin position="33"/>
        <end position="380"/>
    </location>
</feature>
<dbReference type="Pfam" id="PF13531">
    <property type="entry name" value="SBP_bac_11"/>
    <property type="match status" value="1"/>
</dbReference>
<dbReference type="PANTHER" id="PTHR30006:SF24">
    <property type="entry name" value="SLL0237 PROTEIN"/>
    <property type="match status" value="1"/>
</dbReference>
<gene>
    <name evidence="3" type="ORF">VA7868_03521</name>
</gene>
<proteinExistence type="predicted"/>
<dbReference type="SUPFAM" id="SSF53850">
    <property type="entry name" value="Periplasmic binding protein-like II"/>
    <property type="match status" value="1"/>
</dbReference>
<evidence type="ECO:0000313" key="3">
    <source>
        <dbReference type="EMBL" id="SHI33270.1"/>
    </source>
</evidence>
<evidence type="ECO:0000256" key="2">
    <source>
        <dbReference type="SAM" id="SignalP"/>
    </source>
</evidence>
<keyword evidence="4" id="KW-1185">Reference proteome</keyword>
<protein>
    <recommendedName>
        <fullName evidence="5">ABC transporter substrate-binding protein</fullName>
    </recommendedName>
</protein>
<reference evidence="3 4" key="1">
    <citation type="submission" date="2016-11" db="EMBL/GenBank/DDBJ databases">
        <authorList>
            <person name="Jaros S."/>
            <person name="Januszkiewicz K."/>
            <person name="Wedrychowicz H."/>
        </authorList>
    </citation>
    <scope>NUCLEOTIDE SEQUENCE [LARGE SCALE GENOMIC DNA]</scope>
    <source>
        <strain evidence="3 4">CECT 7868</strain>
    </source>
</reference>
<keyword evidence="1 2" id="KW-0732">Signal</keyword>
<evidence type="ECO:0000256" key="1">
    <source>
        <dbReference type="ARBA" id="ARBA00022729"/>
    </source>
</evidence>
<name>A0A1M6A9Y8_9VIBR</name>
<dbReference type="EMBL" id="FQXZ01000039">
    <property type="protein sequence ID" value="SHI33270.1"/>
    <property type="molecule type" value="Genomic_DNA"/>
</dbReference>